<accession>A0A292Q394</accession>
<feature type="compositionally biased region" description="Polar residues" evidence="1">
    <location>
        <begin position="21"/>
        <end position="31"/>
    </location>
</feature>
<proteinExistence type="predicted"/>
<feature type="domain" description="SUZ" evidence="2">
    <location>
        <begin position="44"/>
        <end position="128"/>
    </location>
</feature>
<feature type="compositionally biased region" description="Basic and acidic residues" evidence="1">
    <location>
        <begin position="89"/>
        <end position="123"/>
    </location>
</feature>
<evidence type="ECO:0000313" key="4">
    <source>
        <dbReference type="Proteomes" id="UP001412239"/>
    </source>
</evidence>
<sequence length="320" mass="34650">MAAKVPVPNSWEDDEWESQPARLSTTNTPPTVVTGILRSDAVEFTPTQQPLYTPASSQPKTFFKPELKILKRTPSPNSSPVAADTLKVSTEKPRSQEQETEIERRERERRERERRYQEARDKIFASPVPVAKPRRKFPSPPRTAPARNAPAPAGRGNRKSNKTGGKGRDGGGGAITSLSLNGGGFTIAPPPPKIWEIDEKMLESQLAVMSESMAAAATVGRDGEGADEGLDWDSFERGGWRPCDDPPLVPPYNNNGQEPTPPPPPPPPPPPAIPAVPAQDKRPGVLRAPRGPDTDGGKGFKGRGRACDVKEFVPGNTWGQ</sequence>
<dbReference type="PROSITE" id="PS51673">
    <property type="entry name" value="SUZ"/>
    <property type="match status" value="1"/>
</dbReference>
<dbReference type="Proteomes" id="UP001412239">
    <property type="component" value="Unassembled WGS sequence"/>
</dbReference>
<keyword evidence="4" id="KW-1185">Reference proteome</keyword>
<feature type="compositionally biased region" description="Polar residues" evidence="1">
    <location>
        <begin position="45"/>
        <end position="60"/>
    </location>
</feature>
<reference evidence="3" key="1">
    <citation type="submission" date="2015-10" db="EMBL/GenBank/DDBJ databases">
        <authorList>
            <person name="Regsiter A."/>
            <person name="william w."/>
        </authorList>
    </citation>
    <scope>NUCLEOTIDE SEQUENCE</scope>
    <source>
        <strain evidence="3">Montdore</strain>
    </source>
</reference>
<protein>
    <recommendedName>
        <fullName evidence="2">SUZ domain-containing protein</fullName>
    </recommendedName>
</protein>
<feature type="compositionally biased region" description="Basic and acidic residues" evidence="1">
    <location>
        <begin position="234"/>
        <end position="244"/>
    </location>
</feature>
<feature type="region of interest" description="Disordered" evidence="1">
    <location>
        <begin position="45"/>
        <end position="198"/>
    </location>
</feature>
<feature type="compositionally biased region" description="Pro residues" evidence="1">
    <location>
        <begin position="259"/>
        <end position="274"/>
    </location>
</feature>
<dbReference type="EMBL" id="LN890965">
    <property type="protein sequence ID" value="CUS13914.1"/>
    <property type="molecule type" value="Genomic_DNA"/>
</dbReference>
<dbReference type="InterPro" id="IPR024771">
    <property type="entry name" value="SUZ"/>
</dbReference>
<dbReference type="AlphaFoldDB" id="A0A292Q394"/>
<organism evidence="3 4">
    <name type="scientific">Tuber aestivum</name>
    <name type="common">summer truffle</name>
    <dbReference type="NCBI Taxonomy" id="59557"/>
    <lineage>
        <taxon>Eukaryota</taxon>
        <taxon>Fungi</taxon>
        <taxon>Dikarya</taxon>
        <taxon>Ascomycota</taxon>
        <taxon>Pezizomycotina</taxon>
        <taxon>Pezizomycetes</taxon>
        <taxon>Pezizales</taxon>
        <taxon>Tuberaceae</taxon>
        <taxon>Tuber</taxon>
    </lineage>
</organism>
<feature type="region of interest" description="Disordered" evidence="1">
    <location>
        <begin position="1"/>
        <end position="31"/>
    </location>
</feature>
<feature type="region of interest" description="Disordered" evidence="1">
    <location>
        <begin position="210"/>
        <end position="320"/>
    </location>
</feature>
<feature type="compositionally biased region" description="Low complexity" evidence="1">
    <location>
        <begin position="144"/>
        <end position="155"/>
    </location>
</feature>
<evidence type="ECO:0000256" key="1">
    <source>
        <dbReference type="SAM" id="MobiDB-lite"/>
    </source>
</evidence>
<evidence type="ECO:0000313" key="3">
    <source>
        <dbReference type="EMBL" id="CUS13914.1"/>
    </source>
</evidence>
<evidence type="ECO:0000259" key="2">
    <source>
        <dbReference type="PROSITE" id="PS51673"/>
    </source>
</evidence>
<dbReference type="Pfam" id="PF12752">
    <property type="entry name" value="SUZ"/>
    <property type="match status" value="1"/>
</dbReference>
<gene>
    <name evidence="3" type="ORF">GSTUAT00001951001</name>
</gene>
<name>A0A292Q394_9PEZI</name>